<evidence type="ECO:0000259" key="5">
    <source>
        <dbReference type="PROSITE" id="PS51007"/>
    </source>
</evidence>
<dbReference type="GO" id="GO:0020037">
    <property type="term" value="F:heme binding"/>
    <property type="evidence" value="ECO:0007669"/>
    <property type="project" value="InterPro"/>
</dbReference>
<gene>
    <name evidence="6" type="ORF">LEP1GSC199_2899</name>
</gene>
<dbReference type="Pfam" id="PF00034">
    <property type="entry name" value="Cytochrom_C"/>
    <property type="match status" value="1"/>
</dbReference>
<evidence type="ECO:0000313" key="6">
    <source>
        <dbReference type="EMBL" id="EMY70844.1"/>
    </source>
</evidence>
<reference evidence="6 7" key="1">
    <citation type="submission" date="2013-03" db="EMBL/GenBank/DDBJ databases">
        <authorList>
            <person name="Harkins D.M."/>
            <person name="Durkin A.S."/>
            <person name="Brinkac L.M."/>
            <person name="Haft D.H."/>
            <person name="Selengut J.D."/>
            <person name="Sanka R."/>
            <person name="DePew J."/>
            <person name="Purushe J."/>
            <person name="Galloway R.L."/>
            <person name="Vinetz J.M."/>
            <person name="Sutton G.G."/>
            <person name="Nierman W.C."/>
            <person name="Fouts D.E."/>
        </authorList>
    </citation>
    <scope>NUCLEOTIDE SEQUENCE [LARGE SCALE GENOMIC DNA]</scope>
    <source>
        <strain evidence="6 7">Waz Holland</strain>
    </source>
</reference>
<keyword evidence="3 4" id="KW-0408">Iron</keyword>
<protein>
    <submittedName>
        <fullName evidence="6">Cytochrome C</fullName>
    </submittedName>
</protein>
<evidence type="ECO:0000256" key="4">
    <source>
        <dbReference type="PROSITE-ProRule" id="PRU00433"/>
    </source>
</evidence>
<dbReference type="InterPro" id="IPR009056">
    <property type="entry name" value="Cyt_c-like_dom"/>
</dbReference>
<dbReference type="Gene3D" id="1.10.760.10">
    <property type="entry name" value="Cytochrome c-like domain"/>
    <property type="match status" value="1"/>
</dbReference>
<evidence type="ECO:0000256" key="3">
    <source>
        <dbReference type="ARBA" id="ARBA00023004"/>
    </source>
</evidence>
<keyword evidence="2 4" id="KW-0479">Metal-binding</keyword>
<comment type="caution">
    <text evidence="6">The sequence shown here is derived from an EMBL/GenBank/DDBJ whole genome shotgun (WGS) entry which is preliminary data.</text>
</comment>
<dbReference type="GO" id="GO:0009055">
    <property type="term" value="F:electron transfer activity"/>
    <property type="evidence" value="ECO:0007669"/>
    <property type="project" value="InterPro"/>
</dbReference>
<dbReference type="AlphaFoldDB" id="N1W3L4"/>
<dbReference type="GO" id="GO:0046872">
    <property type="term" value="F:metal ion binding"/>
    <property type="evidence" value="ECO:0007669"/>
    <property type="project" value="UniProtKB-KW"/>
</dbReference>
<dbReference type="SUPFAM" id="SSF46626">
    <property type="entry name" value="Cytochrome c"/>
    <property type="match status" value="1"/>
</dbReference>
<sequence>MITLTSIKLRKGTMIRNQNFPKKPFRSFLKFLILVLLLNNCSSENETPKKEPPPPPAVTVPFPEAMYVQNGCASCHGMEGNGRGTRTALLANLRIPNFQDKSTYIYGSTKEAIAKTIKNGVPGTYMKAYSHMRKVEIDAVAEYIQKMQK</sequence>
<keyword evidence="1 4" id="KW-0349">Heme</keyword>
<evidence type="ECO:0000256" key="2">
    <source>
        <dbReference type="ARBA" id="ARBA00022723"/>
    </source>
</evidence>
<dbReference type="Proteomes" id="UP000012227">
    <property type="component" value="Unassembled WGS sequence"/>
</dbReference>
<dbReference type="PROSITE" id="PS51007">
    <property type="entry name" value="CYTC"/>
    <property type="match status" value="1"/>
</dbReference>
<name>N1W3L4_9LEPT</name>
<dbReference type="InterPro" id="IPR036909">
    <property type="entry name" value="Cyt_c-like_dom_sf"/>
</dbReference>
<dbReference type="STRING" id="1218591.LEP1GSC199_2899"/>
<proteinExistence type="predicted"/>
<organism evidence="6 7">
    <name type="scientific">Leptospira vanthielii serovar Holland str. Waz Holland = ATCC 700522</name>
    <dbReference type="NCBI Taxonomy" id="1218591"/>
    <lineage>
        <taxon>Bacteria</taxon>
        <taxon>Pseudomonadati</taxon>
        <taxon>Spirochaetota</taxon>
        <taxon>Spirochaetia</taxon>
        <taxon>Leptospirales</taxon>
        <taxon>Leptospiraceae</taxon>
        <taxon>Leptospira</taxon>
    </lineage>
</organism>
<evidence type="ECO:0000313" key="7">
    <source>
        <dbReference type="Proteomes" id="UP000012227"/>
    </source>
</evidence>
<evidence type="ECO:0000256" key="1">
    <source>
        <dbReference type="ARBA" id="ARBA00022617"/>
    </source>
</evidence>
<accession>N1W3L4</accession>
<dbReference type="EMBL" id="AOGY02000025">
    <property type="protein sequence ID" value="EMY70844.1"/>
    <property type="molecule type" value="Genomic_DNA"/>
</dbReference>
<feature type="domain" description="Cytochrome c" evidence="5">
    <location>
        <begin position="58"/>
        <end position="148"/>
    </location>
</feature>